<keyword evidence="2" id="KW-1185">Reference proteome</keyword>
<proteinExistence type="predicted"/>
<sequence length="302" mass="34255">MSQTRADPIDAHSCSGVEKSTNFHFFDTPIEYFYVRCNTKEHILARKSHEESAEKNTEPTETQSQERQCRICFGGEEDALGKLISPCKCKGTMKYVHIECLNAWRNTAASNLLGSESSFFKCSNCLYKYSFSRARLAKLVTSTSARIIFTLVIFFLLIFIGGYCLKYLFLKGDIAPRNMDPTIDINHEDLLKLLEMDRIDMAHFFFGTVFIGLVGFFVFFIQMIVFGTLTVIGLRLPIFTYHRETERIVIKDRADPGNAAAITIVIVIIGLGHSIYTIYSIVSKFSKSWLDALGAHILEVDE</sequence>
<evidence type="ECO:0000313" key="2">
    <source>
        <dbReference type="Proteomes" id="UP001165960"/>
    </source>
</evidence>
<evidence type="ECO:0000313" key="1">
    <source>
        <dbReference type="EMBL" id="KAJ9048485.1"/>
    </source>
</evidence>
<gene>
    <name evidence="1" type="ORF">DSO57_1034681</name>
</gene>
<protein>
    <submittedName>
        <fullName evidence="1">Uncharacterized protein</fullName>
    </submittedName>
</protein>
<organism evidence="1 2">
    <name type="scientific">Entomophthora muscae</name>
    <dbReference type="NCBI Taxonomy" id="34485"/>
    <lineage>
        <taxon>Eukaryota</taxon>
        <taxon>Fungi</taxon>
        <taxon>Fungi incertae sedis</taxon>
        <taxon>Zoopagomycota</taxon>
        <taxon>Entomophthoromycotina</taxon>
        <taxon>Entomophthoromycetes</taxon>
        <taxon>Entomophthorales</taxon>
        <taxon>Entomophthoraceae</taxon>
        <taxon>Entomophthora</taxon>
    </lineage>
</organism>
<name>A0ACC2REH9_9FUNG</name>
<accession>A0ACC2REH9</accession>
<dbReference type="EMBL" id="QTSX02007392">
    <property type="protein sequence ID" value="KAJ9048485.1"/>
    <property type="molecule type" value="Genomic_DNA"/>
</dbReference>
<comment type="caution">
    <text evidence="1">The sequence shown here is derived from an EMBL/GenBank/DDBJ whole genome shotgun (WGS) entry which is preliminary data.</text>
</comment>
<dbReference type="Proteomes" id="UP001165960">
    <property type="component" value="Unassembled WGS sequence"/>
</dbReference>
<reference evidence="1" key="1">
    <citation type="submission" date="2022-04" db="EMBL/GenBank/DDBJ databases">
        <title>Genome of the entomopathogenic fungus Entomophthora muscae.</title>
        <authorList>
            <person name="Elya C."/>
            <person name="Lovett B.R."/>
            <person name="Lee E."/>
            <person name="Macias A.M."/>
            <person name="Hajek A.E."/>
            <person name="De Bivort B.L."/>
            <person name="Kasson M.T."/>
            <person name="De Fine Licht H.H."/>
            <person name="Stajich J.E."/>
        </authorList>
    </citation>
    <scope>NUCLEOTIDE SEQUENCE</scope>
    <source>
        <strain evidence="1">Berkeley</strain>
    </source>
</reference>